<protein>
    <submittedName>
        <fullName evidence="1">Uncharacterized protein</fullName>
    </submittedName>
</protein>
<evidence type="ECO:0000313" key="2">
    <source>
        <dbReference type="Proteomes" id="UP000192578"/>
    </source>
</evidence>
<organism evidence="1 2">
    <name type="scientific">Hypsibius exemplaris</name>
    <name type="common">Freshwater tardigrade</name>
    <dbReference type="NCBI Taxonomy" id="2072580"/>
    <lineage>
        <taxon>Eukaryota</taxon>
        <taxon>Metazoa</taxon>
        <taxon>Ecdysozoa</taxon>
        <taxon>Tardigrada</taxon>
        <taxon>Eutardigrada</taxon>
        <taxon>Parachela</taxon>
        <taxon>Hypsibioidea</taxon>
        <taxon>Hypsibiidae</taxon>
        <taxon>Hypsibius</taxon>
    </lineage>
</organism>
<dbReference type="Proteomes" id="UP000192578">
    <property type="component" value="Unassembled WGS sequence"/>
</dbReference>
<evidence type="ECO:0000313" key="1">
    <source>
        <dbReference type="EMBL" id="OQV11941.1"/>
    </source>
</evidence>
<name>A0A1W0W9Q5_HYPEX</name>
<dbReference type="GO" id="GO:0006264">
    <property type="term" value="P:mitochondrial DNA replication"/>
    <property type="evidence" value="ECO:0007669"/>
    <property type="project" value="TreeGrafter"/>
</dbReference>
<keyword evidence="2" id="KW-1185">Reference proteome</keyword>
<sequence>MPPESRARLDQWKARKITELGAEGFKLYQQNIFADGRGFHTAVETVLLGSFVDKVTVPRRNKGHWGSLQGVFKDISDVVSVEERVSHPFLCYKGVSDCVHSPGRDAESGGRVFGAVNFDEAFAGETCRSATAAVVVAYENGDPASIVRFNYNLMRSYWALWLKRLYQYWRLAAIEKALPKRKE</sequence>
<dbReference type="PANTHER" id="PTHR31340:SF3">
    <property type="entry name" value="MITOCHONDRIAL GENOME MAINTENANCE EXONUCLEASE 1"/>
    <property type="match status" value="1"/>
</dbReference>
<accession>A0A1W0W9Q5</accession>
<comment type="caution">
    <text evidence="1">The sequence shown here is derived from an EMBL/GenBank/DDBJ whole genome shotgun (WGS) entry which is preliminary data.</text>
</comment>
<dbReference type="GO" id="GO:0005739">
    <property type="term" value="C:mitochondrion"/>
    <property type="evidence" value="ECO:0007669"/>
    <property type="project" value="TreeGrafter"/>
</dbReference>
<dbReference type="GO" id="GO:0008297">
    <property type="term" value="F:single-stranded DNA exodeoxyribonuclease activity"/>
    <property type="evidence" value="ECO:0007669"/>
    <property type="project" value="TreeGrafter"/>
</dbReference>
<dbReference type="EMBL" id="MTYJ01000158">
    <property type="protein sequence ID" value="OQV11941.1"/>
    <property type="molecule type" value="Genomic_DNA"/>
</dbReference>
<dbReference type="AlphaFoldDB" id="A0A1W0W9Q5"/>
<dbReference type="OrthoDB" id="5777131at2759"/>
<gene>
    <name evidence="1" type="ORF">BV898_13817</name>
</gene>
<reference evidence="2" key="1">
    <citation type="submission" date="2017-01" db="EMBL/GenBank/DDBJ databases">
        <title>Comparative genomics of anhydrobiosis in the tardigrade Hypsibius dujardini.</title>
        <authorList>
            <person name="Yoshida Y."/>
            <person name="Koutsovoulos G."/>
            <person name="Laetsch D."/>
            <person name="Stevens L."/>
            <person name="Kumar S."/>
            <person name="Horikawa D."/>
            <person name="Ishino K."/>
            <person name="Komine S."/>
            <person name="Tomita M."/>
            <person name="Blaxter M."/>
            <person name="Arakawa K."/>
        </authorList>
    </citation>
    <scope>NUCLEOTIDE SEQUENCE [LARGE SCALE GENOMIC DNA]</scope>
    <source>
        <strain evidence="2">Z151</strain>
    </source>
</reference>
<proteinExistence type="predicted"/>
<dbReference type="PANTHER" id="PTHR31340">
    <property type="entry name" value="MITOCHONDRIAL GENOME MAINTENANCE EXONUCLEASE 1"/>
    <property type="match status" value="1"/>
</dbReference>